<dbReference type="Pfam" id="PF00134">
    <property type="entry name" value="Cyclin_N"/>
    <property type="match status" value="1"/>
</dbReference>
<sequence>MAADFWASSHYKRWIVDRATLHQARYEDLQFVEDPEYLDYLAIYFANLITKLGKKLQFRQRIIATATVFFRRFYLKNSYSETDPFTVIAACCYLAAKAEESPVHIKVIVAESRSLFSQEHYGAKAFSSDNGKIAEMEFYLVDDLECDLVVFHPYRTLLALCRKEASADSSSTNAEEGETDDLGVGVGMDDGARYWGSGDGQLEFTPAALQTAWSIINDTYRSQLCLLHPPHLIAIAAIYLTFILHPPTRSEQSQSSEDSEISDTRQPRRSSRQANHATQATSPKKHHDPLTFLADLNVSLPVIALIAQEIIAMYTLWDRYKEDVSPDVSKGSPMSSGMTGGSPAKRTASSGSLRMSSVSMSGAGTPGTEDADYGAQSTDAAGGNYITPAFLSGVLQRMRQARIYEKTPASTPSTGRPPVAVNKRLERTQAAG</sequence>
<evidence type="ECO:0000256" key="9">
    <source>
        <dbReference type="RuleBase" id="RU000383"/>
    </source>
</evidence>
<comment type="similarity">
    <text evidence="2">Belongs to the cyclin family. Cyclin C subfamily.</text>
</comment>
<feature type="domain" description="Cyclin-like" evidence="11">
    <location>
        <begin position="47"/>
        <end position="142"/>
    </location>
</feature>
<feature type="compositionally biased region" description="Basic and acidic residues" evidence="10">
    <location>
        <begin position="423"/>
        <end position="432"/>
    </location>
</feature>
<organism evidence="12 13">
    <name type="scientific">Pholiota conissans</name>
    <dbReference type="NCBI Taxonomy" id="109636"/>
    <lineage>
        <taxon>Eukaryota</taxon>
        <taxon>Fungi</taxon>
        <taxon>Dikarya</taxon>
        <taxon>Basidiomycota</taxon>
        <taxon>Agaricomycotina</taxon>
        <taxon>Agaricomycetes</taxon>
        <taxon>Agaricomycetidae</taxon>
        <taxon>Agaricales</taxon>
        <taxon>Agaricineae</taxon>
        <taxon>Strophariaceae</taxon>
        <taxon>Pholiota</taxon>
    </lineage>
</organism>
<evidence type="ECO:0000256" key="2">
    <source>
        <dbReference type="ARBA" id="ARBA00008638"/>
    </source>
</evidence>
<feature type="region of interest" description="Disordered" evidence="10">
    <location>
        <begin position="402"/>
        <end position="432"/>
    </location>
</feature>
<keyword evidence="13" id="KW-1185">Reference proteome</keyword>
<feature type="compositionally biased region" description="Low complexity" evidence="10">
    <location>
        <begin position="331"/>
        <end position="362"/>
    </location>
</feature>
<comment type="subcellular location">
    <subcellularLocation>
        <location evidence="1">Nucleus</location>
    </subcellularLocation>
</comment>
<dbReference type="InterPro" id="IPR013763">
    <property type="entry name" value="Cyclin-like_dom"/>
</dbReference>
<dbReference type="GO" id="GO:0016538">
    <property type="term" value="F:cyclin-dependent protein serine/threonine kinase regulator activity"/>
    <property type="evidence" value="ECO:0007669"/>
    <property type="project" value="InterPro"/>
</dbReference>
<evidence type="ECO:0000313" key="12">
    <source>
        <dbReference type="EMBL" id="KAF9475275.1"/>
    </source>
</evidence>
<evidence type="ECO:0000256" key="4">
    <source>
        <dbReference type="ARBA" id="ARBA00023015"/>
    </source>
</evidence>
<evidence type="ECO:0000256" key="6">
    <source>
        <dbReference type="ARBA" id="ARBA00023159"/>
    </source>
</evidence>
<evidence type="ECO:0000256" key="5">
    <source>
        <dbReference type="ARBA" id="ARBA00023127"/>
    </source>
</evidence>
<dbReference type="AlphaFoldDB" id="A0A9P5YV46"/>
<accession>A0A9P5YV46</accession>
<dbReference type="FunFam" id="1.10.472.10:FF:000076">
    <property type="entry name" value="RNA polymerase II holoenzyme cyclin-like subunit"/>
    <property type="match status" value="1"/>
</dbReference>
<evidence type="ECO:0000256" key="7">
    <source>
        <dbReference type="ARBA" id="ARBA00023163"/>
    </source>
</evidence>
<evidence type="ECO:0000256" key="1">
    <source>
        <dbReference type="ARBA" id="ARBA00004123"/>
    </source>
</evidence>
<keyword evidence="4" id="KW-0805">Transcription regulation</keyword>
<reference evidence="12" key="1">
    <citation type="submission" date="2020-11" db="EMBL/GenBank/DDBJ databases">
        <authorList>
            <consortium name="DOE Joint Genome Institute"/>
            <person name="Ahrendt S."/>
            <person name="Riley R."/>
            <person name="Andreopoulos W."/>
            <person name="Labutti K."/>
            <person name="Pangilinan J."/>
            <person name="Ruiz-Duenas F.J."/>
            <person name="Barrasa J.M."/>
            <person name="Sanchez-Garcia M."/>
            <person name="Camarero S."/>
            <person name="Miyauchi S."/>
            <person name="Serrano A."/>
            <person name="Linde D."/>
            <person name="Babiker R."/>
            <person name="Drula E."/>
            <person name="Ayuso-Fernandez I."/>
            <person name="Pacheco R."/>
            <person name="Padilla G."/>
            <person name="Ferreira P."/>
            <person name="Barriuso J."/>
            <person name="Kellner H."/>
            <person name="Castanera R."/>
            <person name="Alfaro M."/>
            <person name="Ramirez L."/>
            <person name="Pisabarro A.G."/>
            <person name="Kuo A."/>
            <person name="Tritt A."/>
            <person name="Lipzen A."/>
            <person name="He G."/>
            <person name="Yan M."/>
            <person name="Ng V."/>
            <person name="Cullen D."/>
            <person name="Martin F."/>
            <person name="Rosso M.-N."/>
            <person name="Henrissat B."/>
            <person name="Hibbett D."/>
            <person name="Martinez A.T."/>
            <person name="Grigoriev I.V."/>
        </authorList>
    </citation>
    <scope>NUCLEOTIDE SEQUENCE</scope>
    <source>
        <strain evidence="12">CIRM-BRFM 674</strain>
    </source>
</reference>
<feature type="compositionally biased region" description="Polar residues" evidence="10">
    <location>
        <begin position="272"/>
        <end position="282"/>
    </location>
</feature>
<evidence type="ECO:0000259" key="11">
    <source>
        <dbReference type="SMART" id="SM00385"/>
    </source>
</evidence>
<dbReference type="InterPro" id="IPR043198">
    <property type="entry name" value="Cyclin/Ssn8"/>
</dbReference>
<comment type="caution">
    <text evidence="12">The sequence shown here is derived from an EMBL/GenBank/DDBJ whole genome shotgun (WGS) entry which is preliminary data.</text>
</comment>
<keyword evidence="3" id="KW-0678">Repressor</keyword>
<keyword evidence="5 9" id="KW-0195">Cyclin</keyword>
<dbReference type="Gene3D" id="1.10.472.10">
    <property type="entry name" value="Cyclin-like"/>
    <property type="match status" value="2"/>
</dbReference>
<dbReference type="InterPro" id="IPR006671">
    <property type="entry name" value="Cyclin_N"/>
</dbReference>
<protein>
    <submittedName>
        <fullName evidence="12">Cyclin-like protein</fullName>
    </submittedName>
</protein>
<name>A0A9P5YV46_9AGAR</name>
<keyword evidence="6" id="KW-0010">Activator</keyword>
<dbReference type="EMBL" id="MU155339">
    <property type="protein sequence ID" value="KAF9475275.1"/>
    <property type="molecule type" value="Genomic_DNA"/>
</dbReference>
<dbReference type="SUPFAM" id="SSF47954">
    <property type="entry name" value="Cyclin-like"/>
    <property type="match status" value="2"/>
</dbReference>
<evidence type="ECO:0000256" key="10">
    <source>
        <dbReference type="SAM" id="MobiDB-lite"/>
    </source>
</evidence>
<evidence type="ECO:0000256" key="8">
    <source>
        <dbReference type="ARBA" id="ARBA00023242"/>
    </source>
</evidence>
<keyword evidence="7" id="KW-0804">Transcription</keyword>
<gene>
    <name evidence="12" type="ORF">BDN70DRAFT_883908</name>
</gene>
<dbReference type="GO" id="GO:0006357">
    <property type="term" value="P:regulation of transcription by RNA polymerase II"/>
    <property type="evidence" value="ECO:0007669"/>
    <property type="project" value="InterPro"/>
</dbReference>
<dbReference type="CDD" id="cd20513">
    <property type="entry name" value="CYCLIN_CCNC_rpt1"/>
    <property type="match status" value="1"/>
</dbReference>
<evidence type="ECO:0000256" key="3">
    <source>
        <dbReference type="ARBA" id="ARBA00022491"/>
    </source>
</evidence>
<dbReference type="PANTHER" id="PTHR10026">
    <property type="entry name" value="CYCLIN"/>
    <property type="match status" value="1"/>
</dbReference>
<feature type="region of interest" description="Disordered" evidence="10">
    <location>
        <begin position="249"/>
        <end position="286"/>
    </location>
</feature>
<dbReference type="SMART" id="SM00385">
    <property type="entry name" value="CYCLIN"/>
    <property type="match status" value="1"/>
</dbReference>
<keyword evidence="8" id="KW-0539">Nucleus</keyword>
<proteinExistence type="inferred from homology"/>
<feature type="region of interest" description="Disordered" evidence="10">
    <location>
        <begin position="325"/>
        <end position="376"/>
    </location>
</feature>
<dbReference type="OrthoDB" id="10266018at2759"/>
<dbReference type="GO" id="GO:0005634">
    <property type="term" value="C:nucleus"/>
    <property type="evidence" value="ECO:0007669"/>
    <property type="project" value="UniProtKB-SubCell"/>
</dbReference>
<dbReference type="Proteomes" id="UP000807469">
    <property type="component" value="Unassembled WGS sequence"/>
</dbReference>
<evidence type="ECO:0000313" key="13">
    <source>
        <dbReference type="Proteomes" id="UP000807469"/>
    </source>
</evidence>
<dbReference type="InterPro" id="IPR036915">
    <property type="entry name" value="Cyclin-like_sf"/>
</dbReference>